<keyword evidence="6" id="KW-1185">Reference proteome</keyword>
<keyword evidence="1" id="KW-0732">Signal</keyword>
<evidence type="ECO:0000259" key="4">
    <source>
        <dbReference type="Pfam" id="PF25976"/>
    </source>
</evidence>
<dbReference type="AlphaFoldDB" id="A0A2I1INY4"/>
<evidence type="ECO:0000313" key="6">
    <source>
        <dbReference type="Proteomes" id="UP000235122"/>
    </source>
</evidence>
<dbReference type="Pfam" id="PF25976">
    <property type="entry name" value="LpqB_N"/>
    <property type="match status" value="1"/>
</dbReference>
<name>A0A2I1INY4_9ACTO</name>
<accession>A0A2I1INY4</accession>
<evidence type="ECO:0000256" key="1">
    <source>
        <dbReference type="SAM" id="SignalP"/>
    </source>
</evidence>
<evidence type="ECO:0008006" key="7">
    <source>
        <dbReference type="Google" id="ProtNLM"/>
    </source>
</evidence>
<evidence type="ECO:0000259" key="2">
    <source>
        <dbReference type="Pfam" id="PF10646"/>
    </source>
</evidence>
<evidence type="ECO:0000313" key="5">
    <source>
        <dbReference type="EMBL" id="PKY72835.1"/>
    </source>
</evidence>
<proteinExistence type="predicted"/>
<dbReference type="PROSITE" id="PS51257">
    <property type="entry name" value="PROKAR_LIPOPROTEIN"/>
    <property type="match status" value="1"/>
</dbReference>
<dbReference type="Proteomes" id="UP000235122">
    <property type="component" value="Unassembled WGS sequence"/>
</dbReference>
<dbReference type="Pfam" id="PF10647">
    <property type="entry name" value="Gmad1"/>
    <property type="match status" value="1"/>
</dbReference>
<feature type="domain" description="GerMN" evidence="2">
    <location>
        <begin position="173"/>
        <end position="276"/>
    </location>
</feature>
<dbReference type="STRING" id="33007.HMPREF3198_01396"/>
<dbReference type="InterPro" id="IPR059026">
    <property type="entry name" value="LpqB_N"/>
</dbReference>
<gene>
    <name evidence="5" type="ORF">CYJ19_04135</name>
</gene>
<reference evidence="5 6" key="1">
    <citation type="submission" date="2017-12" db="EMBL/GenBank/DDBJ databases">
        <title>Phylogenetic diversity of female urinary microbiome.</title>
        <authorList>
            <person name="Thomas-White K."/>
            <person name="Wolfe A.J."/>
        </authorList>
    </citation>
    <scope>NUCLEOTIDE SEQUENCE [LARGE SCALE GENOMIC DNA]</scope>
    <source>
        <strain evidence="5 6">UMB0402</strain>
    </source>
</reference>
<comment type="caution">
    <text evidence="5">The sequence shown here is derived from an EMBL/GenBank/DDBJ whole genome shotgun (WGS) entry which is preliminary data.</text>
</comment>
<evidence type="ECO:0000259" key="3">
    <source>
        <dbReference type="Pfam" id="PF10647"/>
    </source>
</evidence>
<dbReference type="InterPro" id="IPR019606">
    <property type="entry name" value="GerMN"/>
</dbReference>
<feature type="domain" description="Lipoprotein LpqB N-terminal" evidence="4">
    <location>
        <begin position="46"/>
        <end position="165"/>
    </location>
</feature>
<feature type="domain" description="Lipoprotein LpqB C-terminal" evidence="3">
    <location>
        <begin position="304"/>
        <end position="543"/>
    </location>
</feature>
<dbReference type="Pfam" id="PF10646">
    <property type="entry name" value="Germane"/>
    <property type="match status" value="1"/>
</dbReference>
<dbReference type="RefSeq" id="WP_060797950.1">
    <property type="nucleotide sequence ID" value="NZ_JASOXK010000002.1"/>
</dbReference>
<sequence>MKRRLVAAAALVSLLAGCASLPTAGPVTPAKPEQDVQDPLAQLAAPPTKDADPQRLTEDFLRAAAAGTYDDFATARQYLTKEASQNWDPAREVNVTQDAIRVTYDQGKQISRLNGVRRLRIDQSGIGDSTQVGSRVGAQITFGKVDGQWRITSLPQGIMIPLDSFNTAYTKRNLYFVSTDAKVFVADPRWLPRQGLSTNLVKLLLGGPSPSLAPAVRTFIPKNTSLDDTVKADGAELSVKVSGGMRTLSSKDLGWARGQIERTLSGMTGSSRLNIVSSGTALPAGTDPDEQRYDADSLLGVREGAIVADAGGHARQLVSSQKTRPYKLVDPAMSPVGESPLVANDKESGLVWFRESGPIVAYQGKNLRRPSVDRRGWVWTGPADSAKVDVIDEAGQLHSVAARWLGETAVSKLALSLDGSRAVLLVNNKNGSEEAFVAVVHRDEKGMPTALVNPVRVASSIQSIRDAGWVDGTTVAVLAKADGASAPDIETEEAGSPATNLVGPVGAAAVLRGGPSQTVRVSDLLGRLFVKSGAGWKSVETKASSLNYPG</sequence>
<dbReference type="EMBL" id="PKKO01000002">
    <property type="protein sequence ID" value="PKY72835.1"/>
    <property type="molecule type" value="Genomic_DNA"/>
</dbReference>
<feature type="chain" id="PRO_5038553970" description="GerMN domain-containing protein" evidence="1">
    <location>
        <begin position="25"/>
        <end position="550"/>
    </location>
</feature>
<dbReference type="InterPro" id="IPR018910">
    <property type="entry name" value="LpqB_C"/>
</dbReference>
<protein>
    <recommendedName>
        <fullName evidence="7">GerMN domain-containing protein</fullName>
    </recommendedName>
</protein>
<feature type="signal peptide" evidence="1">
    <location>
        <begin position="1"/>
        <end position="24"/>
    </location>
</feature>
<organism evidence="5 6">
    <name type="scientific">Winkia neuii</name>
    <dbReference type="NCBI Taxonomy" id="33007"/>
    <lineage>
        <taxon>Bacteria</taxon>
        <taxon>Bacillati</taxon>
        <taxon>Actinomycetota</taxon>
        <taxon>Actinomycetes</taxon>
        <taxon>Actinomycetales</taxon>
        <taxon>Actinomycetaceae</taxon>
        <taxon>Winkia</taxon>
    </lineage>
</organism>